<organism evidence="1 2">
    <name type="scientific">Neobacillus notoginsengisoli</name>
    <dbReference type="NCBI Taxonomy" id="1578198"/>
    <lineage>
        <taxon>Bacteria</taxon>
        <taxon>Bacillati</taxon>
        <taxon>Bacillota</taxon>
        <taxon>Bacilli</taxon>
        <taxon>Bacillales</taxon>
        <taxon>Bacillaceae</taxon>
        <taxon>Neobacillus</taxon>
    </lineage>
</organism>
<proteinExistence type="predicted"/>
<reference evidence="1 2" key="1">
    <citation type="journal article" date="2017" name="Int. J. Syst. Evol. Microbiol.">
        <title>Bacillus notoginsengisoli sp. nov., a novel bacterium isolated from the rhizosphere of Panax notoginseng.</title>
        <authorList>
            <person name="Zhang M.Y."/>
            <person name="Cheng J."/>
            <person name="Cai Y."/>
            <person name="Zhang T.Y."/>
            <person name="Wu Y.Y."/>
            <person name="Manikprabhu D."/>
            <person name="Li W.J."/>
            <person name="Zhang Y.X."/>
        </authorList>
    </citation>
    <scope>NUCLEOTIDE SEQUENCE [LARGE SCALE GENOMIC DNA]</scope>
    <source>
        <strain evidence="1 2">JCM 30743</strain>
    </source>
</reference>
<protein>
    <submittedName>
        <fullName evidence="1">Hydrolase</fullName>
    </submittedName>
</protein>
<keyword evidence="1" id="KW-0378">Hydrolase</keyword>
<sequence>MENRNFQLEGQWSAVYYPEKPTGFGVIIFGDERHYVDERTSFWSQNAGKRQIVTDLKEAGYTLFTSNFYGKNWGAENAVRLASTLYEFVMKNEILNRRIHILAEGMGTLAALAFAKEMNSQIRSIVLLNPILSIKHHLEQEKENKFFYRKITREIAHAYEIKMETAEKEIACLKEPVLDLSIPIMVVHILSGGRSYSHARTSKNILSSSRTKPSISEMYVMPEKAGQLGGDIVRFMSRYEKNL</sequence>
<accession>A0A417YZM5</accession>
<dbReference type="GO" id="GO:0016787">
    <property type="term" value="F:hydrolase activity"/>
    <property type="evidence" value="ECO:0007669"/>
    <property type="project" value="UniProtKB-KW"/>
</dbReference>
<evidence type="ECO:0000313" key="2">
    <source>
        <dbReference type="Proteomes" id="UP000284416"/>
    </source>
</evidence>
<dbReference type="EMBL" id="QWEG01000001">
    <property type="protein sequence ID" value="RHW43204.1"/>
    <property type="molecule type" value="Genomic_DNA"/>
</dbReference>
<dbReference type="OrthoDB" id="2986585at2"/>
<dbReference type="SUPFAM" id="SSF53474">
    <property type="entry name" value="alpha/beta-Hydrolases"/>
    <property type="match status" value="1"/>
</dbReference>
<dbReference type="RefSeq" id="WP_118918812.1">
    <property type="nucleotide sequence ID" value="NZ_QWEG01000001.1"/>
</dbReference>
<name>A0A417YZM5_9BACI</name>
<gene>
    <name evidence="1" type="ORF">D1B31_00570</name>
</gene>
<comment type="caution">
    <text evidence="1">The sequence shown here is derived from an EMBL/GenBank/DDBJ whole genome shotgun (WGS) entry which is preliminary data.</text>
</comment>
<dbReference type="Proteomes" id="UP000284416">
    <property type="component" value="Unassembled WGS sequence"/>
</dbReference>
<dbReference type="InterPro" id="IPR029058">
    <property type="entry name" value="AB_hydrolase_fold"/>
</dbReference>
<dbReference type="AlphaFoldDB" id="A0A417YZM5"/>
<evidence type="ECO:0000313" key="1">
    <source>
        <dbReference type="EMBL" id="RHW43204.1"/>
    </source>
</evidence>
<keyword evidence="2" id="KW-1185">Reference proteome</keyword>
<dbReference type="Gene3D" id="3.40.50.1820">
    <property type="entry name" value="alpha/beta hydrolase"/>
    <property type="match status" value="1"/>
</dbReference>